<dbReference type="FunFam" id="1.10.8.350:FF:000001">
    <property type="entry name" value="Lytic murein transglycosylase B"/>
    <property type="match status" value="1"/>
</dbReference>
<dbReference type="Gene3D" id="2.70.98.10">
    <property type="match status" value="1"/>
</dbReference>
<dbReference type="Pfam" id="PF01471">
    <property type="entry name" value="PG_binding_1"/>
    <property type="match status" value="1"/>
</dbReference>
<dbReference type="Proteomes" id="UP000784064">
    <property type="component" value="Unassembled WGS sequence"/>
</dbReference>
<comment type="catalytic activity">
    <reaction evidence="1">
        <text>alpha-D-glucose 6-phosphate = beta-D-glucose 6-phosphate</text>
        <dbReference type="Rhea" id="RHEA:16249"/>
        <dbReference type="ChEBI" id="CHEBI:58225"/>
        <dbReference type="ChEBI" id="CHEBI:58247"/>
        <dbReference type="EC" id="5.1.3.15"/>
    </reaction>
</comment>
<dbReference type="CDD" id="cd09020">
    <property type="entry name" value="D-hex-6-P-epi_like"/>
    <property type="match status" value="1"/>
</dbReference>
<dbReference type="Gene3D" id="1.10.101.10">
    <property type="entry name" value="PGBD-like superfamily/PGBD"/>
    <property type="match status" value="1"/>
</dbReference>
<dbReference type="Proteomes" id="UP000749453">
    <property type="component" value="Unassembled WGS sequence"/>
</dbReference>
<gene>
    <name evidence="6" type="ORF">JJW18_20310</name>
    <name evidence="7" type="ORF">JJW19_07690</name>
</gene>
<dbReference type="InterPro" id="IPR008183">
    <property type="entry name" value="Aldose_1/G6P_1-epimerase"/>
</dbReference>
<comment type="caution">
    <text evidence="6">The sequence shown here is derived from an EMBL/GenBank/DDBJ whole genome shotgun (WGS) entry which is preliminary data.</text>
</comment>
<dbReference type="GO" id="GO:0047938">
    <property type="term" value="F:glucose-6-phosphate 1-epimerase activity"/>
    <property type="evidence" value="ECO:0007669"/>
    <property type="project" value="UniProtKB-EC"/>
</dbReference>
<dbReference type="PANTHER" id="PTHR30163:SF10">
    <property type="entry name" value="TRANSGLYCOLASE-RELATED"/>
    <property type="match status" value="1"/>
</dbReference>
<evidence type="ECO:0000313" key="8">
    <source>
        <dbReference type="Proteomes" id="UP000749453"/>
    </source>
</evidence>
<proteinExistence type="inferred from homology"/>
<comment type="similarity">
    <text evidence="2">Belongs to the glucose-6-phosphate 1-epimerase family.</text>
</comment>
<dbReference type="InterPro" id="IPR023346">
    <property type="entry name" value="Lysozyme-like_dom_sf"/>
</dbReference>
<evidence type="ECO:0000259" key="4">
    <source>
        <dbReference type="Pfam" id="PF01471"/>
    </source>
</evidence>
<dbReference type="CDD" id="cd13399">
    <property type="entry name" value="Slt35-like"/>
    <property type="match status" value="1"/>
</dbReference>
<dbReference type="InterPro" id="IPR011970">
    <property type="entry name" value="MltB_2"/>
</dbReference>
<dbReference type="GO" id="GO:0009253">
    <property type="term" value="P:peptidoglycan catabolic process"/>
    <property type="evidence" value="ECO:0007669"/>
    <property type="project" value="TreeGrafter"/>
</dbReference>
<dbReference type="InterPro" id="IPR036366">
    <property type="entry name" value="PGBDSf"/>
</dbReference>
<dbReference type="SUPFAM" id="SSF47090">
    <property type="entry name" value="PGBD-like"/>
    <property type="match status" value="1"/>
</dbReference>
<dbReference type="EMBL" id="JAFFTA010000040">
    <property type="protein sequence ID" value="MBM9915827.1"/>
    <property type="molecule type" value="Genomic_DNA"/>
</dbReference>
<dbReference type="Pfam" id="PF01263">
    <property type="entry name" value="Aldose_epim"/>
    <property type="match status" value="1"/>
</dbReference>
<dbReference type="EMBL" id="JAFFTB010000011">
    <property type="protein sequence ID" value="MBM9938022.1"/>
    <property type="molecule type" value="Genomic_DNA"/>
</dbReference>
<accession>A0AAW4GPH7</accession>
<dbReference type="PANTHER" id="PTHR30163">
    <property type="entry name" value="MEMBRANE-BOUND LYTIC MUREIN TRANSGLYCOSYLASE B"/>
    <property type="match status" value="1"/>
</dbReference>
<keyword evidence="8" id="KW-1185">Reference proteome</keyword>
<dbReference type="InterPro" id="IPR002477">
    <property type="entry name" value="Peptidoglycan-bd-like"/>
</dbReference>
<dbReference type="Gene3D" id="1.10.530.10">
    <property type="match status" value="1"/>
</dbReference>
<reference evidence="6" key="2">
    <citation type="submission" date="2021-01" db="EMBL/GenBank/DDBJ databases">
        <authorList>
            <person name="Yu Y."/>
        </authorList>
    </citation>
    <scope>NUCLEOTIDE SEQUENCE</scope>
    <source>
        <strain evidence="6">As-5</strain>
        <strain evidence="7">As-6</strain>
    </source>
</reference>
<evidence type="ECO:0000313" key="6">
    <source>
        <dbReference type="EMBL" id="MBM9915827.1"/>
    </source>
</evidence>
<dbReference type="GO" id="GO:0008933">
    <property type="term" value="F:peptidoglycan lytic transglycosylase activity"/>
    <property type="evidence" value="ECO:0007669"/>
    <property type="project" value="TreeGrafter"/>
</dbReference>
<dbReference type="InterPro" id="IPR043426">
    <property type="entry name" value="MltB-like"/>
</dbReference>
<evidence type="ECO:0000256" key="1">
    <source>
        <dbReference type="ARBA" id="ARBA00001096"/>
    </source>
</evidence>
<evidence type="ECO:0000313" key="9">
    <source>
        <dbReference type="Proteomes" id="UP000784064"/>
    </source>
</evidence>
<feature type="domain" description="Peptidoglycan binding-like" evidence="4">
    <location>
        <begin position="333"/>
        <end position="389"/>
    </location>
</feature>
<dbReference type="InterPro" id="IPR025532">
    <property type="entry name" value="G6P_1-epimerase"/>
</dbReference>
<dbReference type="GO" id="GO:0005975">
    <property type="term" value="P:carbohydrate metabolic process"/>
    <property type="evidence" value="ECO:0007669"/>
    <property type="project" value="InterPro"/>
</dbReference>
<dbReference type="Gene3D" id="1.10.8.350">
    <property type="entry name" value="Bacterial muramidase"/>
    <property type="match status" value="1"/>
</dbReference>
<feature type="domain" description="Transglycosylase SLT" evidence="5">
    <location>
        <begin position="17"/>
        <end position="312"/>
    </location>
</feature>
<dbReference type="SUPFAM" id="SSF53955">
    <property type="entry name" value="Lysozyme-like"/>
    <property type="match status" value="1"/>
</dbReference>
<protein>
    <recommendedName>
        <fullName evidence="3">glucose-6-phosphate 1-epimerase</fullName>
        <ecNumber evidence="3">5.1.3.15</ecNumber>
    </recommendedName>
</protein>
<dbReference type="NCBIfam" id="TIGR02283">
    <property type="entry name" value="MltB_2"/>
    <property type="match status" value="1"/>
</dbReference>
<dbReference type="EC" id="5.1.3.15" evidence="3"/>
<evidence type="ECO:0000256" key="2">
    <source>
        <dbReference type="ARBA" id="ARBA00005866"/>
    </source>
</evidence>
<dbReference type="AlphaFoldDB" id="A0AAW4GPH7"/>
<name>A0AAW4GPH7_9GAMM</name>
<dbReference type="InterPro" id="IPR011013">
    <property type="entry name" value="Gal_mutarotase_sf_dom"/>
</dbReference>
<evidence type="ECO:0000256" key="3">
    <source>
        <dbReference type="ARBA" id="ARBA00012083"/>
    </source>
</evidence>
<evidence type="ECO:0000313" key="7">
    <source>
        <dbReference type="EMBL" id="MBM9938022.1"/>
    </source>
</evidence>
<organism evidence="6 9">
    <name type="scientific">Stenotrophomonas lactitubi</name>
    <dbReference type="NCBI Taxonomy" id="2045214"/>
    <lineage>
        <taxon>Bacteria</taxon>
        <taxon>Pseudomonadati</taxon>
        <taxon>Pseudomonadota</taxon>
        <taxon>Gammaproteobacteria</taxon>
        <taxon>Lysobacterales</taxon>
        <taxon>Lysobacteraceae</taxon>
        <taxon>Stenotrophomonas</taxon>
    </lineage>
</organism>
<reference evidence="8" key="1">
    <citation type="submission" date="2021-01" db="EMBL/GenBank/DDBJ databases">
        <title>Stenotrophomonas maltophilia.</title>
        <authorList>
            <person name="Yu Y."/>
        </authorList>
    </citation>
    <scope>NUCLEOTIDE SEQUENCE [LARGE SCALE GENOMIC DNA]</scope>
    <source>
        <strain evidence="8">As-6</strain>
    </source>
</reference>
<dbReference type="InterPro" id="IPR014718">
    <property type="entry name" value="GH-type_carb-bd"/>
</dbReference>
<dbReference type="InterPro" id="IPR036365">
    <property type="entry name" value="PGBD-like_sf"/>
</dbReference>
<dbReference type="InterPro" id="IPR031304">
    <property type="entry name" value="SLT_2"/>
</dbReference>
<evidence type="ECO:0000259" key="5">
    <source>
        <dbReference type="Pfam" id="PF13406"/>
    </source>
</evidence>
<dbReference type="GO" id="GO:0030246">
    <property type="term" value="F:carbohydrate binding"/>
    <property type="evidence" value="ECO:0007669"/>
    <property type="project" value="InterPro"/>
</dbReference>
<dbReference type="SUPFAM" id="SSF74650">
    <property type="entry name" value="Galactose mutarotase-like"/>
    <property type="match status" value="1"/>
</dbReference>
<dbReference type="Pfam" id="PF13406">
    <property type="entry name" value="SLT_2"/>
    <property type="match status" value="1"/>
</dbReference>
<sequence length="711" mass="76352">MPAAAPPTAAATADPAFARCMAGLQTTAATQGIAADRFTAITAGLQPDPTVLPLLDAQPEFTTPIWDYLAALVDRQRVDDGRAMLQQHRDLLQRVSAQYGVDPVTIVAVWGVESDYGRVFGKRPLLQSLATLSCAGRRQPFFRGELLALVKLIDKGDLQAQGLTGSWAGAFGHTQFMPSTYARIAVDGDGDGRRDLVGSIPDALASTANYLKRAGWRTGEPWGMEVRVPTGFNASQAGRTQRRALADWRALGVTGLDGSALAPAGLPADARAALLLPAGNKGPALLVFRNYDAIYSYNAAESYALAIATLADRLRGGNGLVTAWPTDDPGLGRDERRQLQTLLLARGHDIGAADGMIGTASRRAIQVEQRRLGWADADGRAGQRILRALQSGPQAKVPATPTRFSLPTNYSAVQSPAIRSRSSVQQIKGVSSGQFQGLDAWLVETPQATAAISVFGGQLLSFVPKGQPDVMWLSPKRAALPTPIRGGSPVCWPYFGRQGQGDDVPAHGFVRTLPWELQQARRLDDGSVELTLAPPALDNLGLRLTMTVRIGRELRQQLVTENTGKAPAAITQALHNYFRVGDASKVDVDGVDGLDYLDKFENYAQSRRQQGPWSLRDPRDPGRSDRIYTQAGGHYVLRDPVLKRRIDIRTEGSRSLVAWNPGADAAAKMADVGDGWRDYVCLEAANAGPDVITIAPGDRHTLVQTLSSASL</sequence>